<feature type="transmembrane region" description="Helical" evidence="7">
    <location>
        <begin position="293"/>
        <end position="310"/>
    </location>
</feature>
<name>A0A090WM57_9FLAO</name>
<evidence type="ECO:0000256" key="6">
    <source>
        <dbReference type="SAM" id="MobiDB-lite"/>
    </source>
</evidence>
<evidence type="ECO:0000256" key="4">
    <source>
        <dbReference type="ARBA" id="ARBA00022989"/>
    </source>
</evidence>
<dbReference type="PANTHER" id="PTHR43394">
    <property type="entry name" value="ATP-DEPENDENT PERMEASE MDL1, MITOCHONDRIAL"/>
    <property type="match status" value="1"/>
</dbReference>
<dbReference type="InterPro" id="IPR039421">
    <property type="entry name" value="Type_1_exporter"/>
</dbReference>
<dbReference type="EMBL" id="BBNU01000001">
    <property type="protein sequence ID" value="GAL77298.1"/>
    <property type="molecule type" value="Genomic_DNA"/>
</dbReference>
<sequence length="461" mass="53527">MVAIKYGKDISLQFLRDNCFITRDGVSLLGIGIAAEKIGFNRFVTKLTSDDLEKLAPFPCILHWNQNHFVVLYGIKRKLLSKKRLYKVADPARGLVTINEQNFTKSWYKGSKDGVALLLDPTEKLNSFKLPEEKSIKLKYLLNFLKPYKKEVFQLLLGLFAGSLFSLIFPFLTQALIDKGIENNSLNIVFLILLAQVFIFLGFMVIEIVRNWVMLYIGARVNITIISNFLKKILQLPIRFFDTKQVGDFNQRIQDHARIEKFLTSQSLITMFSLVNFSVFLIVLLYYDYKILTVFTILTAIAIIWSILFLKKRKTLDYYLFQNKSENQESIYELINGVQEIKLNNFENYKRREWEKIQIKLFGVNLKLLKLNQFQLLGYDFINQLKNILVTFIAAREVIIGNITLGEMLAVAYIIGQMNSPYKSIGKFFQVISGCQFEPRKASRGTKPRRGRNPRTDYTRI</sequence>
<dbReference type="RefSeq" id="WP_369449806.1">
    <property type="nucleotide sequence ID" value="NZ_BBNU01000001.1"/>
</dbReference>
<dbReference type="PROSITE" id="PS50929">
    <property type="entry name" value="ABC_TM1F"/>
    <property type="match status" value="1"/>
</dbReference>
<evidence type="ECO:0000259" key="8">
    <source>
        <dbReference type="PROSITE" id="PS50929"/>
    </source>
</evidence>
<keyword evidence="4 7" id="KW-1133">Transmembrane helix</keyword>
<dbReference type="GO" id="GO:0005886">
    <property type="term" value="C:plasma membrane"/>
    <property type="evidence" value="ECO:0007669"/>
    <property type="project" value="UniProtKB-SubCell"/>
</dbReference>
<feature type="domain" description="ABC transmembrane type-1" evidence="8">
    <location>
        <begin position="155"/>
        <end position="434"/>
    </location>
</feature>
<keyword evidence="9" id="KW-0547">Nucleotide-binding</keyword>
<dbReference type="GO" id="GO:0006508">
    <property type="term" value="P:proteolysis"/>
    <property type="evidence" value="ECO:0007669"/>
    <property type="project" value="InterPro"/>
</dbReference>
<evidence type="ECO:0000256" key="2">
    <source>
        <dbReference type="ARBA" id="ARBA00022692"/>
    </source>
</evidence>
<evidence type="ECO:0000256" key="5">
    <source>
        <dbReference type="ARBA" id="ARBA00023136"/>
    </source>
</evidence>
<evidence type="ECO:0000313" key="9">
    <source>
        <dbReference type="EMBL" id="GAL77298.1"/>
    </source>
</evidence>
<dbReference type="GO" id="GO:0008233">
    <property type="term" value="F:peptidase activity"/>
    <property type="evidence" value="ECO:0007669"/>
    <property type="project" value="InterPro"/>
</dbReference>
<feature type="transmembrane region" description="Helical" evidence="7">
    <location>
        <begin position="152"/>
        <end position="173"/>
    </location>
</feature>
<dbReference type="GO" id="GO:0005524">
    <property type="term" value="F:ATP binding"/>
    <property type="evidence" value="ECO:0007669"/>
    <property type="project" value="UniProtKB-KW"/>
</dbReference>
<dbReference type="Gene3D" id="3.90.70.10">
    <property type="entry name" value="Cysteine proteinases"/>
    <property type="match status" value="1"/>
</dbReference>
<comment type="subcellular location">
    <subcellularLocation>
        <location evidence="1">Cell membrane</location>
        <topology evidence="1">Multi-pass membrane protein</topology>
    </subcellularLocation>
</comment>
<dbReference type="GO" id="GO:0015421">
    <property type="term" value="F:ABC-type oligopeptide transporter activity"/>
    <property type="evidence" value="ECO:0007669"/>
    <property type="project" value="TreeGrafter"/>
</dbReference>
<accession>A0A090WM57</accession>
<dbReference type="InterPro" id="IPR036640">
    <property type="entry name" value="ABC1_TM_sf"/>
</dbReference>
<keyword evidence="5 7" id="KW-0472">Membrane</keyword>
<feature type="transmembrane region" description="Helical" evidence="7">
    <location>
        <begin position="185"/>
        <end position="206"/>
    </location>
</feature>
<evidence type="ECO:0000256" key="3">
    <source>
        <dbReference type="ARBA" id="ARBA00022801"/>
    </source>
</evidence>
<gene>
    <name evidence="9" type="ORF">JCM19274_5011</name>
</gene>
<keyword evidence="9" id="KW-0067">ATP-binding</keyword>
<evidence type="ECO:0000313" key="10">
    <source>
        <dbReference type="Proteomes" id="UP000029643"/>
    </source>
</evidence>
<dbReference type="Proteomes" id="UP000029643">
    <property type="component" value="Unassembled WGS sequence"/>
</dbReference>
<evidence type="ECO:0000256" key="1">
    <source>
        <dbReference type="ARBA" id="ARBA00004651"/>
    </source>
</evidence>
<dbReference type="InterPro" id="IPR005074">
    <property type="entry name" value="Peptidase_C39"/>
</dbReference>
<feature type="transmembrane region" description="Helical" evidence="7">
    <location>
        <begin position="268"/>
        <end position="287"/>
    </location>
</feature>
<dbReference type="PANTHER" id="PTHR43394:SF1">
    <property type="entry name" value="ATP-BINDING CASSETTE SUB-FAMILY B MEMBER 10, MITOCHONDRIAL"/>
    <property type="match status" value="1"/>
</dbReference>
<proteinExistence type="predicted"/>
<protein>
    <submittedName>
        <fullName evidence="9">ABC transporter ATP-binding protein</fullName>
    </submittedName>
</protein>
<feature type="region of interest" description="Disordered" evidence="6">
    <location>
        <begin position="440"/>
        <end position="461"/>
    </location>
</feature>
<reference evidence="9 10" key="1">
    <citation type="journal article" date="2014" name="Genome Announc.">
        <title>Draft Genome Sequences of Marine Flavobacterium Algibacter lectus Strains SS8 and NR4.</title>
        <authorList>
            <person name="Takatani N."/>
            <person name="Nakanishi M."/>
            <person name="Meirelles P."/>
            <person name="Mino S."/>
            <person name="Suda W."/>
            <person name="Oshima K."/>
            <person name="Hattori M."/>
            <person name="Ohkuma M."/>
            <person name="Hosokawa M."/>
            <person name="Miyashita K."/>
            <person name="Thompson F.L."/>
            <person name="Niwa A."/>
            <person name="Sawabe T."/>
            <person name="Sawabe T."/>
        </authorList>
    </citation>
    <scope>NUCLEOTIDE SEQUENCE [LARGE SCALE GENOMIC DNA]</scope>
    <source>
        <strain evidence="10">JCM19274</strain>
    </source>
</reference>
<feature type="compositionally biased region" description="Basic residues" evidence="6">
    <location>
        <begin position="442"/>
        <end position="453"/>
    </location>
</feature>
<dbReference type="InterPro" id="IPR011527">
    <property type="entry name" value="ABC1_TM_dom"/>
</dbReference>
<keyword evidence="2 7" id="KW-0812">Transmembrane</keyword>
<organism evidence="9 10">
    <name type="scientific">Algibacter lectus</name>
    <dbReference type="NCBI Taxonomy" id="221126"/>
    <lineage>
        <taxon>Bacteria</taxon>
        <taxon>Pseudomonadati</taxon>
        <taxon>Bacteroidota</taxon>
        <taxon>Flavobacteriia</taxon>
        <taxon>Flavobacteriales</taxon>
        <taxon>Flavobacteriaceae</taxon>
        <taxon>Algibacter</taxon>
    </lineage>
</organism>
<dbReference type="Pfam" id="PF03412">
    <property type="entry name" value="Peptidase_C39"/>
    <property type="match status" value="1"/>
</dbReference>
<dbReference type="Gene3D" id="1.20.1560.10">
    <property type="entry name" value="ABC transporter type 1, transmembrane domain"/>
    <property type="match status" value="1"/>
</dbReference>
<comment type="caution">
    <text evidence="9">The sequence shown here is derived from an EMBL/GenBank/DDBJ whole genome shotgun (WGS) entry which is preliminary data.</text>
</comment>
<keyword evidence="3" id="KW-0378">Hydrolase</keyword>
<dbReference type="AlphaFoldDB" id="A0A090WM57"/>
<dbReference type="Pfam" id="PF00664">
    <property type="entry name" value="ABC_membrane"/>
    <property type="match status" value="1"/>
</dbReference>
<evidence type="ECO:0000256" key="7">
    <source>
        <dbReference type="SAM" id="Phobius"/>
    </source>
</evidence>
<dbReference type="CDD" id="cd18571">
    <property type="entry name" value="ABC_6TM_peptidase_like"/>
    <property type="match status" value="1"/>
</dbReference>
<dbReference type="SUPFAM" id="SSF90123">
    <property type="entry name" value="ABC transporter transmembrane region"/>
    <property type="match status" value="1"/>
</dbReference>